<dbReference type="EC" id="2.-.-.-" evidence="4"/>
<evidence type="ECO:0000259" key="1">
    <source>
        <dbReference type="Pfam" id="PF00534"/>
    </source>
</evidence>
<evidence type="ECO:0000259" key="2">
    <source>
        <dbReference type="Pfam" id="PF04230"/>
    </source>
</evidence>
<dbReference type="NCBIfam" id="TIGR03609">
    <property type="entry name" value="S_layer_CsaB"/>
    <property type="match status" value="1"/>
</dbReference>
<dbReference type="InterPro" id="IPR007345">
    <property type="entry name" value="Polysacch_pyruvyl_Trfase"/>
</dbReference>
<sequence>MKVIHLISGGDSGGAKTHVHTLLMNLKNTPGVEITMVTFVEGPFTEEARALGIPTVVLPGRNLIRTFQALKKLIREGGYQIIHCHGARGNMMGALLRAPTGLPVVTTVHSDYRLDYMGRPLSRLTYGTINTIALRLLDYRIGVSDAMVDLLISRGFDPDKLFPIYNGLDFSPREVKRSRAEYWKSVGADWPEDCVVAGIAARLNPVKDLPTLIRGYAIAHETCPQLRLLIAGDGEQMAELKALAQSLGVKNEVCFAGWESDTDSFYHAIDISCLTSLSETFPYSLTEGARAGLPTVASRVGGVPYLIDHGVNGFLFEAGDVQGLARHLTTLASDATLRAHMGQRLYQKGVANYSLESTLERQLEIYNIILRRRARAYKERDGVLVCGAYGRGNAGDDAILEAIVTELRQIDPDLPVWVLSRKPSETRLTYRVRSIYTFAFPKFLWRMHKTKLYINGGGSLMQDVTSHRSLWFYLFTISAAKLLGNRVQMYGCGIGPIRSPSNRARAASVLQKRVDTITLRDTHSKEELTQMGVTNPEIILSADPTVILPAAPAEVVDGILENEGLDPNGKYIGFTLRPWPGFEEKASIFAAAADYAWEKYGLTPIFLPIERRLDVAAAEKAATFIKKAPYHILRSTGSSDHTIGLFARMQVVVSMRLHALVFSAGQGVPLVGVVYDPKISSFLSYIGQDLYSELETVTAECLCAHVDAACARIGDSAFLSGGVDRLREVERRNSAAADKLLST</sequence>
<gene>
    <name evidence="4" type="primary">csaB</name>
    <name evidence="4" type="ORF">KL86CLO1_11490</name>
</gene>
<dbReference type="GO" id="GO:0016757">
    <property type="term" value="F:glycosyltransferase activity"/>
    <property type="evidence" value="ECO:0007669"/>
    <property type="project" value="InterPro"/>
</dbReference>
<protein>
    <submittedName>
        <fullName evidence="4">Polysaccharide pyruvyl transferase CsaB</fullName>
        <ecNumber evidence="4">2.-.-.-</ecNumber>
    </submittedName>
</protein>
<organism evidence="4">
    <name type="scientific">uncultured Eubacteriales bacterium</name>
    <dbReference type="NCBI Taxonomy" id="172733"/>
    <lineage>
        <taxon>Bacteria</taxon>
        <taxon>Bacillati</taxon>
        <taxon>Bacillota</taxon>
        <taxon>Clostridia</taxon>
        <taxon>Eubacteriales</taxon>
        <taxon>environmental samples</taxon>
    </lineage>
</organism>
<evidence type="ECO:0000313" key="4">
    <source>
        <dbReference type="EMBL" id="SBW01465.1"/>
    </source>
</evidence>
<dbReference type="SUPFAM" id="SSF53756">
    <property type="entry name" value="UDP-Glycosyltransferase/glycogen phosphorylase"/>
    <property type="match status" value="1"/>
</dbReference>
<dbReference type="InterPro" id="IPR028098">
    <property type="entry name" value="Glyco_trans_4-like_N"/>
</dbReference>
<keyword evidence="4" id="KW-0808">Transferase</keyword>
<dbReference type="InterPro" id="IPR001296">
    <property type="entry name" value="Glyco_trans_1"/>
</dbReference>
<feature type="domain" description="Glycosyl transferase family 1" evidence="1">
    <location>
        <begin position="192"/>
        <end position="346"/>
    </location>
</feature>
<accession>A0A212JQ69</accession>
<dbReference type="Gene3D" id="3.40.50.2000">
    <property type="entry name" value="Glycogen Phosphorylase B"/>
    <property type="match status" value="2"/>
</dbReference>
<dbReference type="Pfam" id="PF13439">
    <property type="entry name" value="Glyco_transf_4"/>
    <property type="match status" value="1"/>
</dbReference>
<name>A0A212JQ69_9FIRM</name>
<dbReference type="PANTHER" id="PTHR36836:SF1">
    <property type="entry name" value="COLANIC ACID BIOSYNTHESIS PROTEIN WCAK"/>
    <property type="match status" value="1"/>
</dbReference>
<dbReference type="PANTHER" id="PTHR36836">
    <property type="entry name" value="COLANIC ACID BIOSYNTHESIS PROTEIN WCAK"/>
    <property type="match status" value="1"/>
</dbReference>
<dbReference type="EMBL" id="FLUN01000001">
    <property type="protein sequence ID" value="SBW01465.1"/>
    <property type="molecule type" value="Genomic_DNA"/>
</dbReference>
<dbReference type="Pfam" id="PF04230">
    <property type="entry name" value="PS_pyruv_trans"/>
    <property type="match status" value="1"/>
</dbReference>
<dbReference type="Pfam" id="PF00534">
    <property type="entry name" value="Glycos_transf_1"/>
    <property type="match status" value="1"/>
</dbReference>
<evidence type="ECO:0000259" key="3">
    <source>
        <dbReference type="Pfam" id="PF13439"/>
    </source>
</evidence>
<reference evidence="4" key="1">
    <citation type="submission" date="2016-04" db="EMBL/GenBank/DDBJ databases">
        <authorList>
            <person name="Evans L.H."/>
            <person name="Alamgir A."/>
            <person name="Owens N."/>
            <person name="Weber N.D."/>
            <person name="Virtaneva K."/>
            <person name="Barbian K."/>
            <person name="Babar A."/>
            <person name="Rosenke K."/>
        </authorList>
    </citation>
    <scope>NUCLEOTIDE SEQUENCE</scope>
    <source>
        <strain evidence="4">86</strain>
    </source>
</reference>
<proteinExistence type="predicted"/>
<feature type="domain" description="Polysaccharide pyruvyl transferase" evidence="2">
    <location>
        <begin position="393"/>
        <end position="677"/>
    </location>
</feature>
<dbReference type="InterPro" id="IPR019896">
    <property type="entry name" value="Polysacch_pyruvyl_Trfase_CsaB"/>
</dbReference>
<dbReference type="AlphaFoldDB" id="A0A212JQ69"/>
<feature type="domain" description="Glycosyltransferase subfamily 4-like N-terminal" evidence="3">
    <location>
        <begin position="13"/>
        <end position="169"/>
    </location>
</feature>